<feature type="transmembrane region" description="Helical" evidence="1">
    <location>
        <begin position="99"/>
        <end position="117"/>
    </location>
</feature>
<dbReference type="GO" id="GO:0008237">
    <property type="term" value="F:metallopeptidase activity"/>
    <property type="evidence" value="ECO:0007669"/>
    <property type="project" value="UniProtKB-KW"/>
</dbReference>
<dbReference type="KEGG" id="chk:D4L85_02255"/>
<protein>
    <submittedName>
        <fullName evidence="3">CPBP family intramembrane metalloprotease</fullName>
    </submittedName>
</protein>
<dbReference type="GO" id="GO:0080120">
    <property type="term" value="P:CAAX-box protein maturation"/>
    <property type="evidence" value="ECO:0007669"/>
    <property type="project" value="UniProtKB-ARBA"/>
</dbReference>
<evidence type="ECO:0000259" key="2">
    <source>
        <dbReference type="Pfam" id="PF02517"/>
    </source>
</evidence>
<feature type="domain" description="CAAX prenyl protease 2/Lysostaphin resistance protein A-like" evidence="2">
    <location>
        <begin position="167"/>
        <end position="255"/>
    </location>
</feature>
<keyword evidence="1" id="KW-1133">Transmembrane helix</keyword>
<feature type="transmembrane region" description="Helical" evidence="1">
    <location>
        <begin position="164"/>
        <end position="190"/>
    </location>
</feature>
<dbReference type="GO" id="GO:0004175">
    <property type="term" value="F:endopeptidase activity"/>
    <property type="evidence" value="ECO:0007669"/>
    <property type="project" value="UniProtKB-ARBA"/>
</dbReference>
<dbReference type="GO" id="GO:0006508">
    <property type="term" value="P:proteolysis"/>
    <property type="evidence" value="ECO:0007669"/>
    <property type="project" value="UniProtKB-KW"/>
</dbReference>
<name>A0A385SGC8_9BACT</name>
<dbReference type="Pfam" id="PF02517">
    <property type="entry name" value="Rce1-like"/>
    <property type="match status" value="1"/>
</dbReference>
<feature type="transmembrane region" description="Helical" evidence="1">
    <location>
        <begin position="225"/>
        <end position="241"/>
    </location>
</feature>
<keyword evidence="3" id="KW-0378">Hydrolase</keyword>
<reference evidence="4" key="1">
    <citation type="submission" date="2018-09" db="EMBL/GenBank/DDBJ databases">
        <title>Chryseolinea sp. KIS68-18 isolated from soil.</title>
        <authorList>
            <person name="Weon H.-Y."/>
            <person name="Kwon S.-W."/>
            <person name="Lee S.A."/>
        </authorList>
    </citation>
    <scope>NUCLEOTIDE SEQUENCE [LARGE SCALE GENOMIC DNA]</scope>
    <source>
        <strain evidence="4">KIS68-18</strain>
    </source>
</reference>
<keyword evidence="3" id="KW-0645">Protease</keyword>
<dbReference type="InterPro" id="IPR003675">
    <property type="entry name" value="Rce1/LyrA-like_dom"/>
</dbReference>
<keyword evidence="3" id="KW-0482">Metalloprotease</keyword>
<dbReference type="Proteomes" id="UP000266183">
    <property type="component" value="Chromosome"/>
</dbReference>
<evidence type="ECO:0000313" key="3">
    <source>
        <dbReference type="EMBL" id="AYB29476.1"/>
    </source>
</evidence>
<gene>
    <name evidence="3" type="ORF">D4L85_02255</name>
</gene>
<accession>A0A385SGC8</accession>
<evidence type="ECO:0000256" key="1">
    <source>
        <dbReference type="SAM" id="Phobius"/>
    </source>
</evidence>
<keyword evidence="1" id="KW-0812">Transmembrane</keyword>
<dbReference type="AlphaFoldDB" id="A0A385SGC8"/>
<feature type="transmembrane region" description="Helical" evidence="1">
    <location>
        <begin position="246"/>
        <end position="264"/>
    </location>
</feature>
<sequence>MLRSGARKSMAYSHPGWGRDWRRKMARKNSRASSNRSRFFIAMRVMRNVYLSCKDNVLSERTTPTPAYHTNATRTTEIVAVVLTGFGKFLFVDWLHLKFWYVTTACLLWIAYILYRIKTNRDVPAYWGFRKEGFRNSLRWIGPVSLVALVAFIVLGTARETLVFNWHILPIMILYPLWGTIQQFLIIGLIARNMEDWEGRKAGKAAIVVVSSIVFSIVHFPSIPLVVATALLAIGYTIIYLQYRNLWILGLFHGWLGCFFYFFVLGRDPWLEFVSAVL</sequence>
<keyword evidence="4" id="KW-1185">Reference proteome</keyword>
<feature type="transmembrane region" description="Helical" evidence="1">
    <location>
        <begin position="202"/>
        <end position="219"/>
    </location>
</feature>
<keyword evidence="1" id="KW-0472">Membrane</keyword>
<proteinExistence type="predicted"/>
<organism evidence="3 4">
    <name type="scientific">Chryseolinea soli</name>
    <dbReference type="NCBI Taxonomy" id="2321403"/>
    <lineage>
        <taxon>Bacteria</taxon>
        <taxon>Pseudomonadati</taxon>
        <taxon>Bacteroidota</taxon>
        <taxon>Cytophagia</taxon>
        <taxon>Cytophagales</taxon>
        <taxon>Fulvivirgaceae</taxon>
        <taxon>Chryseolinea</taxon>
    </lineage>
</organism>
<evidence type="ECO:0000313" key="4">
    <source>
        <dbReference type="Proteomes" id="UP000266183"/>
    </source>
</evidence>
<feature type="transmembrane region" description="Helical" evidence="1">
    <location>
        <begin position="138"/>
        <end position="158"/>
    </location>
</feature>
<dbReference type="EMBL" id="CP032382">
    <property type="protein sequence ID" value="AYB29476.1"/>
    <property type="molecule type" value="Genomic_DNA"/>
</dbReference>